<dbReference type="Pfam" id="PF01638">
    <property type="entry name" value="HxlR"/>
    <property type="match status" value="1"/>
</dbReference>
<sequence>MKWDELREEDCPVARGLSVIGDRWTMLVLRDCFLGIRRFEEMQARLGITRHVLADRLRKLEADGVLRRDQYQERPARFEYRLTEKGKALYPVLVSLVAWADQHVPAREQSGITLLSRDTGEPLEPTLTDAKTGQKITHLTVTARSNR</sequence>
<evidence type="ECO:0000256" key="1">
    <source>
        <dbReference type="ARBA" id="ARBA00023015"/>
    </source>
</evidence>
<organism evidence="5 6">
    <name type="scientific">Thalassobius vesicularis</name>
    <dbReference type="NCBI Taxonomy" id="1294297"/>
    <lineage>
        <taxon>Bacteria</taxon>
        <taxon>Pseudomonadati</taxon>
        <taxon>Pseudomonadota</taxon>
        <taxon>Alphaproteobacteria</taxon>
        <taxon>Rhodobacterales</taxon>
        <taxon>Roseobacteraceae</taxon>
        <taxon>Thalassovita</taxon>
    </lineage>
</organism>
<evidence type="ECO:0000256" key="3">
    <source>
        <dbReference type="ARBA" id="ARBA00023163"/>
    </source>
</evidence>
<name>A0A4S3MA77_9RHOB</name>
<dbReference type="PROSITE" id="PS51118">
    <property type="entry name" value="HTH_HXLR"/>
    <property type="match status" value="1"/>
</dbReference>
<reference evidence="5 6" key="1">
    <citation type="submission" date="2019-04" db="EMBL/GenBank/DDBJ databases">
        <title>Draft genome sequence of Youngimonas vesicularis.</title>
        <authorList>
            <person name="Hameed A."/>
        </authorList>
    </citation>
    <scope>NUCLEOTIDE SEQUENCE [LARGE SCALE GENOMIC DNA]</scope>
    <source>
        <strain evidence="5 6">CC-AMW-E</strain>
    </source>
</reference>
<evidence type="ECO:0000259" key="4">
    <source>
        <dbReference type="PROSITE" id="PS51118"/>
    </source>
</evidence>
<evidence type="ECO:0000313" key="5">
    <source>
        <dbReference type="EMBL" id="THD73958.1"/>
    </source>
</evidence>
<dbReference type="Proteomes" id="UP000306113">
    <property type="component" value="Unassembled WGS sequence"/>
</dbReference>
<keyword evidence="6" id="KW-1185">Reference proteome</keyword>
<comment type="caution">
    <text evidence="5">The sequence shown here is derived from an EMBL/GenBank/DDBJ whole genome shotgun (WGS) entry which is preliminary data.</text>
</comment>
<dbReference type="AlphaFoldDB" id="A0A4S3MA77"/>
<keyword evidence="1" id="KW-0805">Transcription regulation</keyword>
<dbReference type="PANTHER" id="PTHR33204:SF36">
    <property type="entry name" value="TRANSCRIPTIONAL REGULATORY PROTEIN"/>
    <property type="match status" value="1"/>
</dbReference>
<dbReference type="Gene3D" id="1.10.10.10">
    <property type="entry name" value="Winged helix-like DNA-binding domain superfamily/Winged helix DNA-binding domain"/>
    <property type="match status" value="1"/>
</dbReference>
<dbReference type="PANTHER" id="PTHR33204">
    <property type="entry name" value="TRANSCRIPTIONAL REGULATOR, MARR FAMILY"/>
    <property type="match status" value="1"/>
</dbReference>
<feature type="domain" description="HTH hxlR-type" evidence="4">
    <location>
        <begin position="11"/>
        <end position="108"/>
    </location>
</feature>
<dbReference type="OrthoDB" id="9782219at2"/>
<dbReference type="InterPro" id="IPR036388">
    <property type="entry name" value="WH-like_DNA-bd_sf"/>
</dbReference>
<protein>
    <submittedName>
        <fullName evidence="5">Transcriptional regulator</fullName>
    </submittedName>
</protein>
<dbReference type="RefSeq" id="WP_136339168.1">
    <property type="nucleotide sequence ID" value="NZ_SSMD01000004.1"/>
</dbReference>
<proteinExistence type="predicted"/>
<dbReference type="InterPro" id="IPR002577">
    <property type="entry name" value="HTH_HxlR"/>
</dbReference>
<keyword evidence="2" id="KW-0238">DNA-binding</keyword>
<evidence type="ECO:0000313" key="6">
    <source>
        <dbReference type="Proteomes" id="UP000306113"/>
    </source>
</evidence>
<gene>
    <name evidence="5" type="ORF">E7681_10135</name>
</gene>
<evidence type="ECO:0000256" key="2">
    <source>
        <dbReference type="ARBA" id="ARBA00023125"/>
    </source>
</evidence>
<dbReference type="InterPro" id="IPR036390">
    <property type="entry name" value="WH_DNA-bd_sf"/>
</dbReference>
<dbReference type="GO" id="GO:0003677">
    <property type="term" value="F:DNA binding"/>
    <property type="evidence" value="ECO:0007669"/>
    <property type="project" value="UniProtKB-KW"/>
</dbReference>
<accession>A0A4S3MA77</accession>
<dbReference type="SUPFAM" id="SSF46785">
    <property type="entry name" value="Winged helix' DNA-binding domain"/>
    <property type="match status" value="1"/>
</dbReference>
<dbReference type="EMBL" id="SSMD01000004">
    <property type="protein sequence ID" value="THD73958.1"/>
    <property type="molecule type" value="Genomic_DNA"/>
</dbReference>
<keyword evidence="3" id="KW-0804">Transcription</keyword>